<reference evidence="8 9" key="1">
    <citation type="submission" date="2024-02" db="EMBL/GenBank/DDBJ databases">
        <title>Chromosome-scale genome assembly of the rough periwinkle Littorina saxatilis.</title>
        <authorList>
            <person name="De Jode A."/>
            <person name="Faria R."/>
            <person name="Formenti G."/>
            <person name="Sims Y."/>
            <person name="Smith T.P."/>
            <person name="Tracey A."/>
            <person name="Wood J.M.D."/>
            <person name="Zagrodzka Z.B."/>
            <person name="Johannesson K."/>
            <person name="Butlin R.K."/>
            <person name="Leder E.H."/>
        </authorList>
    </citation>
    <scope>NUCLEOTIDE SEQUENCE [LARGE SCALE GENOMIC DNA]</scope>
    <source>
        <strain evidence="8">Snail1</strain>
        <tissue evidence="8">Muscle</tissue>
    </source>
</reference>
<evidence type="ECO:0000256" key="5">
    <source>
        <dbReference type="ARBA" id="ARBA00023136"/>
    </source>
</evidence>
<dbReference type="AlphaFoldDB" id="A0AAN9BZP6"/>
<dbReference type="InterPro" id="IPR051423">
    <property type="entry name" value="CD225/Dispanin"/>
</dbReference>
<feature type="transmembrane region" description="Helical" evidence="7">
    <location>
        <begin position="90"/>
        <end position="114"/>
    </location>
</feature>
<feature type="transmembrane region" description="Helical" evidence="7">
    <location>
        <begin position="135"/>
        <end position="153"/>
    </location>
</feature>
<dbReference type="PANTHER" id="PTHR14948">
    <property type="entry name" value="NG5"/>
    <property type="match status" value="1"/>
</dbReference>
<evidence type="ECO:0000256" key="7">
    <source>
        <dbReference type="SAM" id="Phobius"/>
    </source>
</evidence>
<proteinExistence type="inferred from homology"/>
<protein>
    <recommendedName>
        <fullName evidence="10">Interferon-induced transmembrane protein</fullName>
    </recommendedName>
</protein>
<evidence type="ECO:0008006" key="10">
    <source>
        <dbReference type="Google" id="ProtNLM"/>
    </source>
</evidence>
<accession>A0AAN9BZP6</accession>
<name>A0AAN9BZP6_9CAEN</name>
<dbReference type="InterPro" id="IPR007593">
    <property type="entry name" value="CD225/Dispanin_fam"/>
</dbReference>
<organism evidence="8 9">
    <name type="scientific">Littorina saxatilis</name>
    <dbReference type="NCBI Taxonomy" id="31220"/>
    <lineage>
        <taxon>Eukaryota</taxon>
        <taxon>Metazoa</taxon>
        <taxon>Spiralia</taxon>
        <taxon>Lophotrochozoa</taxon>
        <taxon>Mollusca</taxon>
        <taxon>Gastropoda</taxon>
        <taxon>Caenogastropoda</taxon>
        <taxon>Littorinimorpha</taxon>
        <taxon>Littorinoidea</taxon>
        <taxon>Littorinidae</taxon>
        <taxon>Littorina</taxon>
    </lineage>
</organism>
<dbReference type="Proteomes" id="UP001374579">
    <property type="component" value="Unassembled WGS sequence"/>
</dbReference>
<comment type="caution">
    <text evidence="8">The sequence shown here is derived from an EMBL/GenBank/DDBJ whole genome shotgun (WGS) entry which is preliminary data.</text>
</comment>
<comment type="subcellular location">
    <subcellularLocation>
        <location evidence="1">Membrane</location>
    </subcellularLocation>
</comment>
<keyword evidence="9" id="KW-1185">Reference proteome</keyword>
<keyword evidence="4 7" id="KW-1133">Transmembrane helix</keyword>
<dbReference type="PANTHER" id="PTHR14948:SF25">
    <property type="entry name" value="DUF4190 DOMAIN-CONTAINING PROTEIN"/>
    <property type="match status" value="1"/>
</dbReference>
<keyword evidence="5 7" id="KW-0472">Membrane</keyword>
<keyword evidence="3 7" id="KW-0812">Transmembrane</keyword>
<gene>
    <name evidence="8" type="ORF">V1264_000682</name>
</gene>
<evidence type="ECO:0000313" key="8">
    <source>
        <dbReference type="EMBL" id="KAK7114659.1"/>
    </source>
</evidence>
<feature type="region of interest" description="Disordered" evidence="6">
    <location>
        <begin position="1"/>
        <end position="54"/>
    </location>
</feature>
<dbReference type="EMBL" id="JBAMIC010000001">
    <property type="protein sequence ID" value="KAK7114659.1"/>
    <property type="molecule type" value="Genomic_DNA"/>
</dbReference>
<evidence type="ECO:0000256" key="1">
    <source>
        <dbReference type="ARBA" id="ARBA00004370"/>
    </source>
</evidence>
<evidence type="ECO:0000256" key="2">
    <source>
        <dbReference type="ARBA" id="ARBA00006843"/>
    </source>
</evidence>
<sequence length="177" mass="19298">MADTGKNGIDNMAMTGDYPSQPQPQGYGMTSDPYAYSQPQGPNPPPYVTQPQYGGPYAPPPNVGPYGAPVIVTTQPIRESGTPPETGCSLVVSILSIFFCLGAWPFAVVAIVFNRKAHGLVQQGQYTTARGALRTMYIFLVITFVLGIIVWVITGMRIKYTIDAYNAAKRTNRYYYG</sequence>
<comment type="similarity">
    <text evidence="2">Belongs to the CD225/Dispanin family.</text>
</comment>
<evidence type="ECO:0000256" key="4">
    <source>
        <dbReference type="ARBA" id="ARBA00022989"/>
    </source>
</evidence>
<evidence type="ECO:0000256" key="6">
    <source>
        <dbReference type="SAM" id="MobiDB-lite"/>
    </source>
</evidence>
<evidence type="ECO:0000256" key="3">
    <source>
        <dbReference type="ARBA" id="ARBA00022692"/>
    </source>
</evidence>
<evidence type="ECO:0000313" key="9">
    <source>
        <dbReference type="Proteomes" id="UP001374579"/>
    </source>
</evidence>
<dbReference type="Pfam" id="PF04505">
    <property type="entry name" value="CD225"/>
    <property type="match status" value="1"/>
</dbReference>
<dbReference type="GO" id="GO:0016020">
    <property type="term" value="C:membrane"/>
    <property type="evidence" value="ECO:0007669"/>
    <property type="project" value="UniProtKB-SubCell"/>
</dbReference>